<keyword evidence="3" id="KW-1185">Reference proteome</keyword>
<evidence type="ECO:0000313" key="3">
    <source>
        <dbReference type="Proteomes" id="UP000813444"/>
    </source>
</evidence>
<organism evidence="2 3">
    <name type="scientific">Stachybotrys elegans</name>
    <dbReference type="NCBI Taxonomy" id="80388"/>
    <lineage>
        <taxon>Eukaryota</taxon>
        <taxon>Fungi</taxon>
        <taxon>Dikarya</taxon>
        <taxon>Ascomycota</taxon>
        <taxon>Pezizomycotina</taxon>
        <taxon>Sordariomycetes</taxon>
        <taxon>Hypocreomycetidae</taxon>
        <taxon>Hypocreales</taxon>
        <taxon>Stachybotryaceae</taxon>
        <taxon>Stachybotrys</taxon>
    </lineage>
</organism>
<comment type="caution">
    <text evidence="2">The sequence shown here is derived from an EMBL/GenBank/DDBJ whole genome shotgun (WGS) entry which is preliminary data.</text>
</comment>
<evidence type="ECO:0000256" key="1">
    <source>
        <dbReference type="SAM" id="MobiDB-lite"/>
    </source>
</evidence>
<feature type="region of interest" description="Disordered" evidence="1">
    <location>
        <begin position="1"/>
        <end position="42"/>
    </location>
</feature>
<sequence>MKTPSPGQSVGFILPEQQDPDGTIWPSRRQSPTSTSILETRLNEGCNLRTAEVQKVTGGQIMRKPVADDGRAIKDAMVLDDPSTDTRARSPVDLVANSPSPTSVYTVEVTTPVRDRFFTLERGFEDNLEYGLLNTLPDGWSTPKIRIRRTSIISINTSPIRKLPSPIASRGSGRFKVSKLDFSSLAESSGHKRVLDSDRSLSLRHYRPSRSSWKDVKRVKKHPSPSKGELEGLEAAFERYTNLHGAGATEEELDELARDFPPPYAALAPRDGNRLIKGPSATALGSGLWDSKSSVLGQASCTSQLRVEARLAVPFRPDAARADEFDELH</sequence>
<dbReference type="EMBL" id="JAGPNK010000002">
    <property type="protein sequence ID" value="KAH7326039.1"/>
    <property type="molecule type" value="Genomic_DNA"/>
</dbReference>
<dbReference type="OrthoDB" id="4207421at2759"/>
<reference evidence="2" key="1">
    <citation type="journal article" date="2021" name="Nat. Commun.">
        <title>Genetic determinants of endophytism in the Arabidopsis root mycobiome.</title>
        <authorList>
            <person name="Mesny F."/>
            <person name="Miyauchi S."/>
            <person name="Thiergart T."/>
            <person name="Pickel B."/>
            <person name="Atanasova L."/>
            <person name="Karlsson M."/>
            <person name="Huettel B."/>
            <person name="Barry K.W."/>
            <person name="Haridas S."/>
            <person name="Chen C."/>
            <person name="Bauer D."/>
            <person name="Andreopoulos W."/>
            <person name="Pangilinan J."/>
            <person name="LaButti K."/>
            <person name="Riley R."/>
            <person name="Lipzen A."/>
            <person name="Clum A."/>
            <person name="Drula E."/>
            <person name="Henrissat B."/>
            <person name="Kohler A."/>
            <person name="Grigoriev I.V."/>
            <person name="Martin F.M."/>
            <person name="Hacquard S."/>
        </authorList>
    </citation>
    <scope>NUCLEOTIDE SEQUENCE</scope>
    <source>
        <strain evidence="2">MPI-CAGE-CH-0235</strain>
    </source>
</reference>
<protein>
    <submittedName>
        <fullName evidence="2">Uncharacterized protein</fullName>
    </submittedName>
</protein>
<proteinExistence type="predicted"/>
<feature type="compositionally biased region" description="Polar residues" evidence="1">
    <location>
        <begin position="28"/>
        <end position="38"/>
    </location>
</feature>
<gene>
    <name evidence="2" type="ORF">B0I35DRAFT_124650</name>
</gene>
<name>A0A8K0T060_9HYPO</name>
<dbReference type="AlphaFoldDB" id="A0A8K0T060"/>
<dbReference type="Proteomes" id="UP000813444">
    <property type="component" value="Unassembled WGS sequence"/>
</dbReference>
<accession>A0A8K0T060</accession>
<evidence type="ECO:0000313" key="2">
    <source>
        <dbReference type="EMBL" id="KAH7326039.1"/>
    </source>
</evidence>